<evidence type="ECO:0000259" key="2">
    <source>
        <dbReference type="PROSITE" id="PS51371"/>
    </source>
</evidence>
<proteinExistence type="predicted"/>
<evidence type="ECO:0000313" key="3">
    <source>
        <dbReference type="EMBL" id="GLX77297.1"/>
    </source>
</evidence>
<keyword evidence="4" id="KW-1185">Reference proteome</keyword>
<dbReference type="Pfam" id="PF00571">
    <property type="entry name" value="CBS"/>
    <property type="match status" value="2"/>
</dbReference>
<dbReference type="EMBL" id="BSST01000001">
    <property type="protein sequence ID" value="GLX77297.1"/>
    <property type="molecule type" value="Genomic_DNA"/>
</dbReference>
<dbReference type="PROSITE" id="PS51371">
    <property type="entry name" value="CBS"/>
    <property type="match status" value="1"/>
</dbReference>
<dbReference type="Proteomes" id="UP001157186">
    <property type="component" value="Unassembled WGS sequence"/>
</dbReference>
<accession>A0ABQ6GRP7</accession>
<keyword evidence="1" id="KW-0129">CBS domain</keyword>
<organism evidence="3 4">
    <name type="scientific">Thalassotalea insulae</name>
    <dbReference type="NCBI Taxonomy" id="2056778"/>
    <lineage>
        <taxon>Bacteria</taxon>
        <taxon>Pseudomonadati</taxon>
        <taxon>Pseudomonadota</taxon>
        <taxon>Gammaproteobacteria</taxon>
        <taxon>Alteromonadales</taxon>
        <taxon>Colwelliaceae</taxon>
        <taxon>Thalassotalea</taxon>
    </lineage>
</organism>
<name>A0ABQ6GRP7_9GAMM</name>
<evidence type="ECO:0000256" key="1">
    <source>
        <dbReference type="PROSITE-ProRule" id="PRU00703"/>
    </source>
</evidence>
<comment type="caution">
    <text evidence="3">The sequence shown here is derived from an EMBL/GenBank/DDBJ whole genome shotgun (WGS) entry which is preliminary data.</text>
</comment>
<protein>
    <recommendedName>
        <fullName evidence="2">CBS domain-containing protein</fullName>
    </recommendedName>
</protein>
<dbReference type="InterPro" id="IPR000644">
    <property type="entry name" value="CBS_dom"/>
</dbReference>
<evidence type="ECO:0000313" key="4">
    <source>
        <dbReference type="Proteomes" id="UP001157186"/>
    </source>
</evidence>
<dbReference type="RefSeq" id="WP_284243143.1">
    <property type="nucleotide sequence ID" value="NZ_BSST01000001.1"/>
</dbReference>
<dbReference type="SUPFAM" id="SSF54631">
    <property type="entry name" value="CBS-domain pair"/>
    <property type="match status" value="1"/>
</dbReference>
<sequence>MKNLHLFNLEQIDQVVSPEYFEQTTLASPADKIFTDFKAHQPLVIDGDTLAQDALTMMRKSHVQMKIVVSHDNDFLGIISTNELSEQSLLAEMSKGVNREDILVTDMMLAKQALHAFDYSELQRSSVNDVVTTLKSYGLRHCLVVDRQHHHIRGVISTSDIARKLHLPIDINIKTSFSELFEVIHGKAVC</sequence>
<feature type="domain" description="CBS" evidence="2">
    <location>
        <begin position="108"/>
        <end position="171"/>
    </location>
</feature>
<dbReference type="InterPro" id="IPR046342">
    <property type="entry name" value="CBS_dom_sf"/>
</dbReference>
<gene>
    <name evidence="3" type="ORF">tinsulaeT_06370</name>
</gene>
<dbReference type="Gene3D" id="3.10.580.10">
    <property type="entry name" value="CBS-domain"/>
    <property type="match status" value="1"/>
</dbReference>
<reference evidence="3 4" key="1">
    <citation type="submission" date="2023-03" db="EMBL/GenBank/DDBJ databases">
        <title>Draft genome sequence of Thalassotalea insulae KCTC 62186T.</title>
        <authorList>
            <person name="Sawabe T."/>
        </authorList>
    </citation>
    <scope>NUCLEOTIDE SEQUENCE [LARGE SCALE GENOMIC DNA]</scope>
    <source>
        <strain evidence="3 4">KCTC 62186</strain>
    </source>
</reference>